<dbReference type="InterPro" id="IPR032871">
    <property type="entry name" value="AHH_dom_containing"/>
</dbReference>
<evidence type="ECO:0000313" key="2">
    <source>
        <dbReference type="EMBL" id="TQF09931.1"/>
    </source>
</evidence>
<dbReference type="AlphaFoldDB" id="A0A540WLQ0"/>
<name>A0A540WLQ0_9BACT</name>
<gene>
    <name evidence="2" type="ORF">FJV41_42060</name>
</gene>
<evidence type="ECO:0000313" key="3">
    <source>
        <dbReference type="Proteomes" id="UP000315369"/>
    </source>
</evidence>
<organism evidence="2 3">
    <name type="scientific">Myxococcus llanfairpwllgwyngyllgogerychwyrndrobwllllantysiliogogogochensis</name>
    <dbReference type="NCBI Taxonomy" id="2590453"/>
    <lineage>
        <taxon>Bacteria</taxon>
        <taxon>Pseudomonadati</taxon>
        <taxon>Myxococcota</taxon>
        <taxon>Myxococcia</taxon>
        <taxon>Myxococcales</taxon>
        <taxon>Cystobacterineae</taxon>
        <taxon>Myxococcaceae</taxon>
        <taxon>Myxococcus</taxon>
    </lineage>
</organism>
<accession>A0A540WLQ0</accession>
<evidence type="ECO:0000256" key="1">
    <source>
        <dbReference type="SAM" id="MobiDB-lite"/>
    </source>
</evidence>
<dbReference type="OrthoDB" id="5380973at2"/>
<feature type="region of interest" description="Disordered" evidence="1">
    <location>
        <begin position="33"/>
        <end position="69"/>
    </location>
</feature>
<keyword evidence="3" id="KW-1185">Reference proteome</keyword>
<comment type="caution">
    <text evidence="2">The sequence shown here is derived from an EMBL/GenBank/DDBJ whole genome shotgun (WGS) entry which is preliminary data.</text>
</comment>
<reference evidence="2 3" key="1">
    <citation type="submission" date="2019-06" db="EMBL/GenBank/DDBJ databases">
        <authorList>
            <person name="Livingstone P."/>
            <person name="Whitworth D."/>
        </authorList>
    </citation>
    <scope>NUCLEOTIDE SEQUENCE [LARGE SCALE GENOMIC DNA]</scope>
    <source>
        <strain evidence="2 3">AM401</strain>
    </source>
</reference>
<protein>
    <submittedName>
        <fullName evidence="2">Uncharacterized protein</fullName>
    </submittedName>
</protein>
<dbReference type="Pfam" id="PF14412">
    <property type="entry name" value="AHH"/>
    <property type="match status" value="1"/>
</dbReference>
<proteinExistence type="predicted"/>
<dbReference type="EMBL" id="VIFM01000296">
    <property type="protein sequence ID" value="TQF09931.1"/>
    <property type="molecule type" value="Genomic_DNA"/>
</dbReference>
<feature type="compositionally biased region" description="Basic and acidic residues" evidence="1">
    <location>
        <begin position="45"/>
        <end position="58"/>
    </location>
</feature>
<dbReference type="Proteomes" id="UP000315369">
    <property type="component" value="Unassembled WGS sequence"/>
</dbReference>
<sequence length="294" mass="33588">MGVRMSNLSANEMNTALSQRLLSIFERSRDRKYAAAKEAKKKKPKPAEESADDADHVDSNAPPRGVLGKDSYYAQNGSNYIGSLDGRGVYRVFDHPHLDEIRDMVRETAEFPGGPPENFNPGAKDKEKKPALQKYPYAWEAHHILPGSAFYYELEDGTVFTYQQLRLILQSEYNLNHGHNIIMLPDQAWAVPVHALLQHPGDHPNYTQQVMRQMKVIAKDIQAKIDSKQAHEALLEDIFKQLQQLENRYWILLVKLSRAVVASVTQGKEYKHALVRYAPKDLKAKSRYEWGALY</sequence>